<sequence length="73" mass="7749">MDASGVERQPSEEINDQAGMFEKFSALNISGTGSEEFVGAASGFSIFSPQGLQLISKMTGNDGFANSWLLQTI</sequence>
<accession>A0A395J7Q6</accession>
<gene>
    <name evidence="1" type="ORF">DID88_007026</name>
</gene>
<organism evidence="1 2">
    <name type="scientific">Monilinia fructigena</name>
    <dbReference type="NCBI Taxonomy" id="38457"/>
    <lineage>
        <taxon>Eukaryota</taxon>
        <taxon>Fungi</taxon>
        <taxon>Dikarya</taxon>
        <taxon>Ascomycota</taxon>
        <taxon>Pezizomycotina</taxon>
        <taxon>Leotiomycetes</taxon>
        <taxon>Helotiales</taxon>
        <taxon>Sclerotiniaceae</taxon>
        <taxon>Monilinia</taxon>
    </lineage>
</organism>
<dbReference type="Proteomes" id="UP000249056">
    <property type="component" value="Unassembled WGS sequence"/>
</dbReference>
<protein>
    <submittedName>
        <fullName evidence="1">Uncharacterized protein</fullName>
    </submittedName>
</protein>
<evidence type="ECO:0000313" key="2">
    <source>
        <dbReference type="Proteomes" id="UP000249056"/>
    </source>
</evidence>
<evidence type="ECO:0000313" key="1">
    <source>
        <dbReference type="EMBL" id="RAL68296.1"/>
    </source>
</evidence>
<name>A0A395J7Q6_9HELO</name>
<comment type="caution">
    <text evidence="1">The sequence shown here is derived from an EMBL/GenBank/DDBJ whole genome shotgun (WGS) entry which is preliminary data.</text>
</comment>
<reference evidence="1 2" key="1">
    <citation type="submission" date="2018-06" db="EMBL/GenBank/DDBJ databases">
        <title>Genome Sequence of the Brown Rot Fungal Pathogen Monilinia fructigena.</title>
        <authorList>
            <person name="Landi L."/>
            <person name="De Miccolis Angelini R.M."/>
            <person name="Pollastro S."/>
            <person name="Abate D."/>
            <person name="Faretra F."/>
            <person name="Romanazzi G."/>
        </authorList>
    </citation>
    <scope>NUCLEOTIDE SEQUENCE [LARGE SCALE GENOMIC DNA]</scope>
    <source>
        <strain evidence="1 2">Mfrg269</strain>
    </source>
</reference>
<keyword evidence="2" id="KW-1185">Reference proteome</keyword>
<dbReference type="AlphaFoldDB" id="A0A395J7Q6"/>
<proteinExistence type="predicted"/>
<dbReference type="OrthoDB" id="2123952at2759"/>
<dbReference type="EMBL" id="QKRW01000001">
    <property type="protein sequence ID" value="RAL68296.1"/>
    <property type="molecule type" value="Genomic_DNA"/>
</dbReference>